<sequence length="86" mass="8986">MTLDDESREIDAVVARLSDRFPDADSGQIRAAVAAELAGFDDATVRDFVPVLVESAVSDRLREQHVPVAPDGPADAPAGDGPLNSA</sequence>
<dbReference type="Gene3D" id="1.10.8.1060">
    <property type="entry name" value="Corynebacterium glutamicum thioredoxin-dependent arsenate reductase, N-terminal domain"/>
    <property type="match status" value="1"/>
</dbReference>
<keyword evidence="3" id="KW-1185">Reference proteome</keyword>
<dbReference type="Proteomes" id="UP001529338">
    <property type="component" value="Unassembled WGS sequence"/>
</dbReference>
<evidence type="ECO:0008006" key="4">
    <source>
        <dbReference type="Google" id="ProtNLM"/>
    </source>
</evidence>
<proteinExistence type="predicted"/>
<accession>A0ABT7SCI1</accession>
<name>A0ABT7SCI1_9CELL</name>
<gene>
    <name evidence="2" type="ORF">QRT04_03040</name>
</gene>
<feature type="compositionally biased region" description="Low complexity" evidence="1">
    <location>
        <begin position="69"/>
        <end position="86"/>
    </location>
</feature>
<reference evidence="2 3" key="1">
    <citation type="submission" date="2023-06" db="EMBL/GenBank/DDBJ databases">
        <title>Cellulomonas sp. MW4 Whole genome sequence.</title>
        <authorList>
            <person name="Park S."/>
        </authorList>
    </citation>
    <scope>NUCLEOTIDE SEQUENCE [LARGE SCALE GENOMIC DNA]</scope>
    <source>
        <strain evidence="2 3">MW4</strain>
    </source>
</reference>
<evidence type="ECO:0000256" key="1">
    <source>
        <dbReference type="SAM" id="MobiDB-lite"/>
    </source>
</evidence>
<evidence type="ECO:0000313" key="3">
    <source>
        <dbReference type="Proteomes" id="UP001529338"/>
    </source>
</evidence>
<feature type="region of interest" description="Disordered" evidence="1">
    <location>
        <begin position="62"/>
        <end position="86"/>
    </location>
</feature>
<organism evidence="2 3">
    <name type="scientific">Cellulomonas alba</name>
    <dbReference type="NCBI Taxonomy" id="3053467"/>
    <lineage>
        <taxon>Bacteria</taxon>
        <taxon>Bacillati</taxon>
        <taxon>Actinomycetota</taxon>
        <taxon>Actinomycetes</taxon>
        <taxon>Micrococcales</taxon>
        <taxon>Cellulomonadaceae</taxon>
        <taxon>Cellulomonas</taxon>
    </lineage>
</organism>
<dbReference type="RefSeq" id="WP_289453413.1">
    <property type="nucleotide sequence ID" value="NZ_JAUCGQ010000001.1"/>
</dbReference>
<comment type="caution">
    <text evidence="2">The sequence shown here is derived from an EMBL/GenBank/DDBJ whole genome shotgun (WGS) entry which is preliminary data.</text>
</comment>
<dbReference type="EMBL" id="JAUCGQ010000001">
    <property type="protein sequence ID" value="MDM7853897.1"/>
    <property type="molecule type" value="Genomic_DNA"/>
</dbReference>
<protein>
    <recommendedName>
        <fullName evidence="4">CUE domain-containing protein</fullName>
    </recommendedName>
</protein>
<dbReference type="NCBIfam" id="NF046112">
    <property type="entry name" value="MSMEG_6209_Nter"/>
    <property type="match status" value="1"/>
</dbReference>
<evidence type="ECO:0000313" key="2">
    <source>
        <dbReference type="EMBL" id="MDM7853897.1"/>
    </source>
</evidence>